<protein>
    <submittedName>
        <fullName evidence="8">DUF726 family protein</fullName>
    </submittedName>
</protein>
<evidence type="ECO:0000313" key="8">
    <source>
        <dbReference type="EMBL" id="EEB06338.1"/>
    </source>
</evidence>
<dbReference type="PANTHER" id="PTHR17920:SF3">
    <property type="entry name" value="TRANSMEMBRANE AND COILED-COIL DOMAIN-CONTAINING PROTEIN 4"/>
    <property type="match status" value="1"/>
</dbReference>
<dbReference type="PANTHER" id="PTHR17920">
    <property type="entry name" value="TRANSMEMBRANE AND COILED-COIL DOMAIN-CONTAINING PROTEIN 4 TMCO4"/>
    <property type="match status" value="1"/>
</dbReference>
<dbReference type="SUPFAM" id="SSF53474">
    <property type="entry name" value="alpha/beta-Hydrolases"/>
    <property type="match status" value="1"/>
</dbReference>
<dbReference type="EMBL" id="KE651168">
    <property type="protein sequence ID" value="EEB06338.1"/>
    <property type="molecule type" value="Genomic_DNA"/>
</dbReference>
<dbReference type="InterPro" id="IPR007941">
    <property type="entry name" value="DUF726"/>
</dbReference>
<dbReference type="AlphaFoldDB" id="B6JXS0"/>
<feature type="transmembrane region" description="Helical" evidence="7">
    <location>
        <begin position="358"/>
        <end position="380"/>
    </location>
</feature>
<reference evidence="8 9" key="1">
    <citation type="journal article" date="2011" name="Science">
        <title>Comparative functional genomics of the fission yeasts.</title>
        <authorList>
            <person name="Rhind N."/>
            <person name="Chen Z."/>
            <person name="Yassour M."/>
            <person name="Thompson D.A."/>
            <person name="Haas B.J."/>
            <person name="Habib N."/>
            <person name="Wapinski I."/>
            <person name="Roy S."/>
            <person name="Lin M.F."/>
            <person name="Heiman D.I."/>
            <person name="Young S.K."/>
            <person name="Furuya K."/>
            <person name="Guo Y."/>
            <person name="Pidoux A."/>
            <person name="Chen H.M."/>
            <person name="Robbertse B."/>
            <person name="Goldberg J.M."/>
            <person name="Aoki K."/>
            <person name="Bayne E.H."/>
            <person name="Berlin A.M."/>
            <person name="Desjardins C.A."/>
            <person name="Dobbs E."/>
            <person name="Dukaj L."/>
            <person name="Fan L."/>
            <person name="FitzGerald M.G."/>
            <person name="French C."/>
            <person name="Gujja S."/>
            <person name="Hansen K."/>
            <person name="Keifenheim D."/>
            <person name="Levin J.Z."/>
            <person name="Mosher R.A."/>
            <person name="Mueller C.A."/>
            <person name="Pfiffner J."/>
            <person name="Priest M."/>
            <person name="Russ C."/>
            <person name="Smialowska A."/>
            <person name="Swoboda P."/>
            <person name="Sykes S.M."/>
            <person name="Vaughn M."/>
            <person name="Vengrova S."/>
            <person name="Yoder R."/>
            <person name="Zeng Q."/>
            <person name="Allshire R."/>
            <person name="Baulcombe D."/>
            <person name="Birren B.W."/>
            <person name="Brown W."/>
            <person name="Ekwall K."/>
            <person name="Kellis M."/>
            <person name="Leatherwood J."/>
            <person name="Levin H."/>
            <person name="Margalit H."/>
            <person name="Martienssen R."/>
            <person name="Nieduszynski C.A."/>
            <person name="Spatafora J.W."/>
            <person name="Friedman N."/>
            <person name="Dalgaard J.Z."/>
            <person name="Baumann P."/>
            <person name="Niki H."/>
            <person name="Regev A."/>
            <person name="Nusbaum C."/>
        </authorList>
    </citation>
    <scope>NUCLEOTIDE SEQUENCE [LARGE SCALE GENOMIC DNA]</scope>
    <source>
        <strain evidence="9">yFS275 / FY16936</strain>
    </source>
</reference>
<name>B6JXS0_SCHJY</name>
<comment type="subcellular location">
    <subcellularLocation>
        <location evidence="1">Membrane</location>
        <topology evidence="1">Multi-pass membrane protein</topology>
    </subcellularLocation>
</comment>
<dbReference type="OrthoDB" id="277931at2759"/>
<evidence type="ECO:0000256" key="1">
    <source>
        <dbReference type="ARBA" id="ARBA00004141"/>
    </source>
</evidence>
<evidence type="ECO:0000256" key="3">
    <source>
        <dbReference type="ARBA" id="ARBA00022692"/>
    </source>
</evidence>
<dbReference type="OMA" id="KFAYIGI"/>
<dbReference type="RefSeq" id="XP_002172631.1">
    <property type="nucleotide sequence ID" value="XM_002172595.2"/>
</dbReference>
<comment type="similarity">
    <text evidence="2">Belongs to the TMCO4 family.</text>
</comment>
<feature type="transmembrane region" description="Helical" evidence="7">
    <location>
        <begin position="313"/>
        <end position="338"/>
    </location>
</feature>
<sequence>MTPMEAERKFLLPKTSRDGEETFPPQIKSSSHFTQSCELDDLDTLSISSRTSSHRDEYGLSGTGTLTELSITQESDTAASLSTIVNGDIPCSGDTTASGEHLPNTSDIILPAEKIAYAGICRLVLSSMVDRLAYLHRLPWYKGECKNALESFILWSESLIEQIFEHLELSAEEQKMINSLQRHGIRPSDLAPQLTQCRQIGTLHSLTENGSDLFTNTSITDDSSEINVRWTVIFDLFVLLLSKFNYDSRSNAFLNKIGSYLGASVIEVTKFQNKVINIFRVYHKETPTDTVAPPTALTAVMKTRSASNRKQRYVMMGLATLGGGLIIGLSSGLLAPIISAGISAAFSTVGLTSVAASSFFTTGASAAMVTTGGVIAGGHLGCSGMMHRKADVKTFEFKPLYDNKRSSLLLTISGWMSNADEDVRLGFSTLSDMTDVYSLYWEPEMLQSAGQTINLLATEVLSNSLQQLLGATMFVSLIGALQWPLILTKLGYLIDNPWNNSLDRARICGYILADMLTIRFLGRRPVSLIGFSLGARVVYYCLKELERRKEFGVVENVFIFGTPVIYNQSSWVKAMSVVSGRFVNGYKKNDWILGYLFRATSGGVGTVVGLRNIDDIPGMENMDVTDLVDGHLGYKKAMPMLLAELGFELTSDNEHGIMDPEVDADLEQQRERQRELLRDIEIVKCQNKQRELAKEAVKHDPTKKNIFFNPNKIRKFLEKNREKNLKKNK</sequence>
<keyword evidence="5 7" id="KW-0472">Membrane</keyword>
<dbReference type="Pfam" id="PF05277">
    <property type="entry name" value="DUF726"/>
    <property type="match status" value="1"/>
</dbReference>
<proteinExistence type="inferred from homology"/>
<evidence type="ECO:0000256" key="6">
    <source>
        <dbReference type="SAM" id="MobiDB-lite"/>
    </source>
</evidence>
<feature type="region of interest" description="Disordered" evidence="6">
    <location>
        <begin position="1"/>
        <end position="30"/>
    </location>
</feature>
<gene>
    <name evidence="8" type="ORF">SJAG_01381</name>
</gene>
<dbReference type="InterPro" id="IPR029058">
    <property type="entry name" value="AB_hydrolase_fold"/>
</dbReference>
<keyword evidence="4 7" id="KW-1133">Transmembrane helix</keyword>
<dbReference type="VEuPathDB" id="FungiDB:SJAG_01381"/>
<feature type="compositionally biased region" description="Basic and acidic residues" evidence="6">
    <location>
        <begin position="1"/>
        <end position="20"/>
    </location>
</feature>
<evidence type="ECO:0000256" key="5">
    <source>
        <dbReference type="ARBA" id="ARBA00023136"/>
    </source>
</evidence>
<evidence type="ECO:0000313" key="9">
    <source>
        <dbReference type="Proteomes" id="UP000001744"/>
    </source>
</evidence>
<keyword evidence="9" id="KW-1185">Reference proteome</keyword>
<dbReference type="GeneID" id="7048130"/>
<evidence type="ECO:0000256" key="2">
    <source>
        <dbReference type="ARBA" id="ARBA00009824"/>
    </source>
</evidence>
<evidence type="ECO:0000256" key="4">
    <source>
        <dbReference type="ARBA" id="ARBA00022989"/>
    </source>
</evidence>
<organism evidence="8 9">
    <name type="scientific">Schizosaccharomyces japonicus (strain yFS275 / FY16936)</name>
    <name type="common">Fission yeast</name>
    <dbReference type="NCBI Taxonomy" id="402676"/>
    <lineage>
        <taxon>Eukaryota</taxon>
        <taxon>Fungi</taxon>
        <taxon>Dikarya</taxon>
        <taxon>Ascomycota</taxon>
        <taxon>Taphrinomycotina</taxon>
        <taxon>Schizosaccharomycetes</taxon>
        <taxon>Schizosaccharomycetales</taxon>
        <taxon>Schizosaccharomycetaceae</taxon>
        <taxon>Schizosaccharomyces</taxon>
    </lineage>
</organism>
<keyword evidence="3 7" id="KW-0812">Transmembrane</keyword>
<accession>B6JXS0</accession>
<dbReference type="JaponicusDB" id="SJAG_01381"/>
<evidence type="ECO:0000256" key="7">
    <source>
        <dbReference type="SAM" id="Phobius"/>
    </source>
</evidence>
<dbReference type="Proteomes" id="UP000001744">
    <property type="component" value="Unassembled WGS sequence"/>
</dbReference>
<dbReference type="ESTHER" id="schjy-b6jxs0">
    <property type="family name" value="Duf_726"/>
</dbReference>
<dbReference type="eggNOG" id="KOG2385">
    <property type="taxonomic scope" value="Eukaryota"/>
</dbReference>
<dbReference type="GO" id="GO:0016020">
    <property type="term" value="C:membrane"/>
    <property type="evidence" value="ECO:0007669"/>
    <property type="project" value="UniProtKB-SubCell"/>
</dbReference>
<dbReference type="HOGENOM" id="CLU_001695_2_0_1"/>